<name>A0A2W4RHY7_9GAMM</name>
<evidence type="ECO:0000256" key="3">
    <source>
        <dbReference type="ARBA" id="ARBA00022777"/>
    </source>
</evidence>
<sequence length="314" mass="32771">MSLAFSGKPTHDVLCVGHASYDLVFSVPHHPLADEKIFANDFFACGGGPAANAAVLVARLGFQSAFAGYLGDDLYGESHRLELVREGVDTRCVVRGTEPTPLSCVLVKPDGGRALVNYKGSTRHLTEGSIDFAGINPKVVLFDGHEPLVSIPLAASARAKGIPLVLDAGSLHEGTKALMGRVDYLVASEKFAKQWIQDGNVENALTQLAKLAPVVVITLGERGLIWRKDGASGASLPAFPIKPVDTTGAGDAFHGAFAAGIAAGLPWDDLLRYASAAGALCCQRLGARTGLASAGEIRDFLAVNPLCAVKSDAN</sequence>
<dbReference type="Proteomes" id="UP000249396">
    <property type="component" value="Unassembled WGS sequence"/>
</dbReference>
<evidence type="ECO:0000313" key="6">
    <source>
        <dbReference type="EMBL" id="PZN83452.1"/>
    </source>
</evidence>
<dbReference type="EMBL" id="QJPH01000187">
    <property type="protein sequence ID" value="PZN83452.1"/>
    <property type="molecule type" value="Genomic_DNA"/>
</dbReference>
<evidence type="ECO:0000256" key="1">
    <source>
        <dbReference type="ARBA" id="ARBA00010688"/>
    </source>
</evidence>
<dbReference type="InterPro" id="IPR052562">
    <property type="entry name" value="Ketohexokinase-related"/>
</dbReference>
<comment type="similarity">
    <text evidence="1 4">Belongs to the carbohydrate kinase PfkB family.</text>
</comment>
<evidence type="ECO:0000313" key="7">
    <source>
        <dbReference type="Proteomes" id="UP000249396"/>
    </source>
</evidence>
<organism evidence="6 7">
    <name type="scientific">Candidatus Methylumidiphilus alinenensis</name>
    <dbReference type="NCBI Taxonomy" id="2202197"/>
    <lineage>
        <taxon>Bacteria</taxon>
        <taxon>Pseudomonadati</taxon>
        <taxon>Pseudomonadota</taxon>
        <taxon>Gammaproteobacteria</taxon>
        <taxon>Methylococcales</taxon>
        <taxon>Candidatus Methylumidiphilus</taxon>
    </lineage>
</organism>
<dbReference type="PANTHER" id="PTHR42774:SF3">
    <property type="entry name" value="KETOHEXOKINASE"/>
    <property type="match status" value="1"/>
</dbReference>
<accession>A0A2W4RHY7</accession>
<dbReference type="AlphaFoldDB" id="A0A2W4RHY7"/>
<evidence type="ECO:0000256" key="4">
    <source>
        <dbReference type="RuleBase" id="RU003704"/>
    </source>
</evidence>
<dbReference type="InterPro" id="IPR029056">
    <property type="entry name" value="Ribokinase-like"/>
</dbReference>
<dbReference type="PANTHER" id="PTHR42774">
    <property type="entry name" value="PHOSPHOTRANSFERASE SYSTEM TRANSPORT PROTEIN"/>
    <property type="match status" value="1"/>
</dbReference>
<dbReference type="InterPro" id="IPR002139">
    <property type="entry name" value="Ribo/fructo_kinase"/>
</dbReference>
<dbReference type="PRINTS" id="PR00990">
    <property type="entry name" value="RIBOKINASE"/>
</dbReference>
<evidence type="ECO:0000259" key="5">
    <source>
        <dbReference type="Pfam" id="PF00294"/>
    </source>
</evidence>
<dbReference type="PROSITE" id="PS00584">
    <property type="entry name" value="PFKB_KINASES_2"/>
    <property type="match status" value="1"/>
</dbReference>
<proteinExistence type="inferred from homology"/>
<gene>
    <name evidence="6" type="ORF">DM484_04610</name>
</gene>
<dbReference type="SUPFAM" id="SSF53613">
    <property type="entry name" value="Ribokinase-like"/>
    <property type="match status" value="1"/>
</dbReference>
<comment type="caution">
    <text evidence="6">The sequence shown here is derived from an EMBL/GenBank/DDBJ whole genome shotgun (WGS) entry which is preliminary data.</text>
</comment>
<dbReference type="GO" id="GO:0016301">
    <property type="term" value="F:kinase activity"/>
    <property type="evidence" value="ECO:0007669"/>
    <property type="project" value="UniProtKB-KW"/>
</dbReference>
<reference evidence="6 7" key="1">
    <citation type="journal article" date="2018" name="Aquat. Microb. Ecol.">
        <title>Gammaproteobacterial methanotrophs dominate.</title>
        <authorList>
            <person name="Rissanen A.J."/>
            <person name="Saarenheimo J."/>
            <person name="Tiirola M."/>
            <person name="Peura S."/>
            <person name="Aalto S.L."/>
            <person name="Karvinen A."/>
            <person name="Nykanen H."/>
        </authorList>
    </citation>
    <scope>NUCLEOTIDE SEQUENCE [LARGE SCALE GENOMIC DNA]</scope>
    <source>
        <strain evidence="6">AMbin10</strain>
    </source>
</reference>
<dbReference type="Pfam" id="PF00294">
    <property type="entry name" value="PfkB"/>
    <property type="match status" value="1"/>
</dbReference>
<evidence type="ECO:0000256" key="2">
    <source>
        <dbReference type="ARBA" id="ARBA00022679"/>
    </source>
</evidence>
<feature type="domain" description="Carbohydrate kinase PfkB" evidence="5">
    <location>
        <begin position="11"/>
        <end position="290"/>
    </location>
</feature>
<dbReference type="InterPro" id="IPR011611">
    <property type="entry name" value="PfkB_dom"/>
</dbReference>
<protein>
    <submittedName>
        <fullName evidence="6">Carbohydrate kinase</fullName>
    </submittedName>
</protein>
<dbReference type="Gene3D" id="3.40.1190.20">
    <property type="match status" value="1"/>
</dbReference>
<keyword evidence="3 4" id="KW-0418">Kinase</keyword>
<dbReference type="InterPro" id="IPR002173">
    <property type="entry name" value="Carboh/pur_kinase_PfkB_CS"/>
</dbReference>
<keyword evidence="2 4" id="KW-0808">Transferase</keyword>